<organism evidence="1 2">
    <name type="scientific">Daphnia pulex</name>
    <name type="common">Water flea</name>
    <dbReference type="NCBI Taxonomy" id="6669"/>
    <lineage>
        <taxon>Eukaryota</taxon>
        <taxon>Metazoa</taxon>
        <taxon>Ecdysozoa</taxon>
        <taxon>Arthropoda</taxon>
        <taxon>Crustacea</taxon>
        <taxon>Branchiopoda</taxon>
        <taxon>Diplostraca</taxon>
        <taxon>Cladocera</taxon>
        <taxon>Anomopoda</taxon>
        <taxon>Daphniidae</taxon>
        <taxon>Daphnia</taxon>
    </lineage>
</organism>
<evidence type="ECO:0000313" key="2">
    <source>
        <dbReference type="Proteomes" id="UP000000305"/>
    </source>
</evidence>
<dbReference type="KEGG" id="dpx:DAPPUDRAFT_328645"/>
<proteinExistence type="predicted"/>
<name>E9HEB9_DAPPU</name>
<dbReference type="Proteomes" id="UP000000305">
    <property type="component" value="Unassembled WGS sequence"/>
</dbReference>
<dbReference type="HOGENOM" id="CLU_2028987_0_0_1"/>
<sequence>MISLPTVFSKFTATPMIPMKFIFLVASFAIAAADSYRSAEYASKYGAPAYQSTGYEAKYEYTCAAKYPEYVASNYKANTYSASTYNPSTPTYTAPTYVAPAKNGPVYTANPVYKTPAVQPQH</sequence>
<dbReference type="InParanoid" id="E9HEB9"/>
<keyword evidence="2" id="KW-1185">Reference proteome</keyword>
<dbReference type="PhylomeDB" id="E9HEB9"/>
<dbReference type="AlphaFoldDB" id="E9HEB9"/>
<accession>E9HEB9</accession>
<reference evidence="1 2" key="1">
    <citation type="journal article" date="2011" name="Science">
        <title>The ecoresponsive genome of Daphnia pulex.</title>
        <authorList>
            <person name="Colbourne J.K."/>
            <person name="Pfrender M.E."/>
            <person name="Gilbert D."/>
            <person name="Thomas W.K."/>
            <person name="Tucker A."/>
            <person name="Oakley T.H."/>
            <person name="Tokishita S."/>
            <person name="Aerts A."/>
            <person name="Arnold G.J."/>
            <person name="Basu M.K."/>
            <person name="Bauer D.J."/>
            <person name="Caceres C.E."/>
            <person name="Carmel L."/>
            <person name="Casola C."/>
            <person name="Choi J.H."/>
            <person name="Detter J.C."/>
            <person name="Dong Q."/>
            <person name="Dusheyko S."/>
            <person name="Eads B.D."/>
            <person name="Frohlich T."/>
            <person name="Geiler-Samerotte K.A."/>
            <person name="Gerlach D."/>
            <person name="Hatcher P."/>
            <person name="Jogdeo S."/>
            <person name="Krijgsveld J."/>
            <person name="Kriventseva E.V."/>
            <person name="Kultz D."/>
            <person name="Laforsch C."/>
            <person name="Lindquist E."/>
            <person name="Lopez J."/>
            <person name="Manak J.R."/>
            <person name="Muller J."/>
            <person name="Pangilinan J."/>
            <person name="Patwardhan R.P."/>
            <person name="Pitluck S."/>
            <person name="Pritham E.J."/>
            <person name="Rechtsteiner A."/>
            <person name="Rho M."/>
            <person name="Rogozin I.B."/>
            <person name="Sakarya O."/>
            <person name="Salamov A."/>
            <person name="Schaack S."/>
            <person name="Shapiro H."/>
            <person name="Shiga Y."/>
            <person name="Skalitzky C."/>
            <person name="Smith Z."/>
            <person name="Souvorov A."/>
            <person name="Sung W."/>
            <person name="Tang Z."/>
            <person name="Tsuchiya D."/>
            <person name="Tu H."/>
            <person name="Vos H."/>
            <person name="Wang M."/>
            <person name="Wolf Y.I."/>
            <person name="Yamagata H."/>
            <person name="Yamada T."/>
            <person name="Ye Y."/>
            <person name="Shaw J.R."/>
            <person name="Andrews J."/>
            <person name="Crease T.J."/>
            <person name="Tang H."/>
            <person name="Lucas S.M."/>
            <person name="Robertson H.M."/>
            <person name="Bork P."/>
            <person name="Koonin E.V."/>
            <person name="Zdobnov E.M."/>
            <person name="Grigoriev I.V."/>
            <person name="Lynch M."/>
            <person name="Boore J.L."/>
        </authorList>
    </citation>
    <scope>NUCLEOTIDE SEQUENCE [LARGE SCALE GENOMIC DNA]</scope>
</reference>
<protein>
    <submittedName>
        <fullName evidence="1">Uncharacterized protein</fullName>
    </submittedName>
</protein>
<dbReference type="EMBL" id="GL732628">
    <property type="protein sequence ID" value="EFX69907.1"/>
    <property type="molecule type" value="Genomic_DNA"/>
</dbReference>
<gene>
    <name evidence="1" type="ORF">DAPPUDRAFT_328645</name>
</gene>
<evidence type="ECO:0000313" key="1">
    <source>
        <dbReference type="EMBL" id="EFX69907.1"/>
    </source>
</evidence>